<keyword evidence="8" id="KW-0010">Activator</keyword>
<accession>A0AAD4I212</accession>
<evidence type="ECO:0000256" key="6">
    <source>
        <dbReference type="ARBA" id="ARBA00023242"/>
    </source>
</evidence>
<comment type="caution">
    <text evidence="10">The sequence shown here is derived from an EMBL/GenBank/DDBJ whole genome shotgun (WGS) entry which is preliminary data.</text>
</comment>
<keyword evidence="6 8" id="KW-0539">Nucleus</keyword>
<dbReference type="Pfam" id="PF10156">
    <property type="entry name" value="Med17"/>
    <property type="match status" value="1"/>
</dbReference>
<name>A0AAD4I212_9PEZI</name>
<dbReference type="PANTHER" id="PTHR13114">
    <property type="entry name" value="MEDIATOR OF RNA POLYMERASE II TRANSCRIPTION SUBUNIT 17"/>
    <property type="match status" value="1"/>
</dbReference>
<evidence type="ECO:0000256" key="3">
    <source>
        <dbReference type="ARBA" id="ARBA00019610"/>
    </source>
</evidence>
<dbReference type="Proteomes" id="UP001197093">
    <property type="component" value="Unassembled WGS sequence"/>
</dbReference>
<feature type="region of interest" description="Disordered" evidence="9">
    <location>
        <begin position="49"/>
        <end position="74"/>
    </location>
</feature>
<dbReference type="PANTHER" id="PTHR13114:SF7">
    <property type="entry name" value="MEDIATOR OF RNA POLYMERASE II TRANSCRIPTION SUBUNIT 17"/>
    <property type="match status" value="1"/>
</dbReference>
<evidence type="ECO:0000256" key="7">
    <source>
        <dbReference type="ARBA" id="ARBA00032014"/>
    </source>
</evidence>
<protein>
    <recommendedName>
        <fullName evidence="3 8">Mediator of RNA polymerase II transcription subunit 17</fullName>
    </recommendedName>
    <alternativeName>
        <fullName evidence="7 8">Mediator complex subunit 17</fullName>
    </alternativeName>
</protein>
<dbReference type="GO" id="GO:0016592">
    <property type="term" value="C:mediator complex"/>
    <property type="evidence" value="ECO:0007669"/>
    <property type="project" value="InterPro"/>
</dbReference>
<dbReference type="EMBL" id="JAHCVI010000001">
    <property type="protein sequence ID" value="KAG7291841.1"/>
    <property type="molecule type" value="Genomic_DNA"/>
</dbReference>
<dbReference type="GO" id="GO:0003712">
    <property type="term" value="F:transcription coregulator activity"/>
    <property type="evidence" value="ECO:0007669"/>
    <property type="project" value="InterPro"/>
</dbReference>
<comment type="subunit">
    <text evidence="8">Component of the Mediator complex.</text>
</comment>
<organism evidence="10 11">
    <name type="scientific">Staphylotrichum longicolle</name>
    <dbReference type="NCBI Taxonomy" id="669026"/>
    <lineage>
        <taxon>Eukaryota</taxon>
        <taxon>Fungi</taxon>
        <taxon>Dikarya</taxon>
        <taxon>Ascomycota</taxon>
        <taxon>Pezizomycotina</taxon>
        <taxon>Sordariomycetes</taxon>
        <taxon>Sordariomycetidae</taxon>
        <taxon>Sordariales</taxon>
        <taxon>Chaetomiaceae</taxon>
        <taxon>Staphylotrichum</taxon>
    </lineage>
</organism>
<keyword evidence="5 8" id="KW-0804">Transcription</keyword>
<proteinExistence type="inferred from homology"/>
<comment type="function">
    <text evidence="8">Component of the Mediator complex, a coactivator involved in the regulated transcription of nearly all RNA polymerase II-dependent genes. Mediator functions as a bridge to convey information from gene-specific regulatory proteins to the basal RNA polymerase II transcription machinery. Mediator is recruited to promoters by direct interactions with regulatory proteins and serves as a scaffold for the assembly of a functional preinitiation complex with RNA polymerase II and the general transcription factors.</text>
</comment>
<evidence type="ECO:0000256" key="4">
    <source>
        <dbReference type="ARBA" id="ARBA00023015"/>
    </source>
</evidence>
<evidence type="ECO:0000256" key="1">
    <source>
        <dbReference type="ARBA" id="ARBA00004123"/>
    </source>
</evidence>
<evidence type="ECO:0000313" key="11">
    <source>
        <dbReference type="Proteomes" id="UP001197093"/>
    </source>
</evidence>
<dbReference type="GO" id="GO:0070847">
    <property type="term" value="C:core mediator complex"/>
    <property type="evidence" value="ECO:0007669"/>
    <property type="project" value="TreeGrafter"/>
</dbReference>
<keyword evidence="11" id="KW-1185">Reference proteome</keyword>
<keyword evidence="4 8" id="KW-0805">Transcription regulation</keyword>
<evidence type="ECO:0000256" key="8">
    <source>
        <dbReference type="RuleBase" id="RU364140"/>
    </source>
</evidence>
<comment type="similarity">
    <text evidence="2 8">Belongs to the Mediator complex subunit 17 family.</text>
</comment>
<dbReference type="GO" id="GO:0006357">
    <property type="term" value="P:regulation of transcription by RNA polymerase II"/>
    <property type="evidence" value="ECO:0007669"/>
    <property type="project" value="InterPro"/>
</dbReference>
<evidence type="ECO:0000313" key="10">
    <source>
        <dbReference type="EMBL" id="KAG7291841.1"/>
    </source>
</evidence>
<evidence type="ECO:0000256" key="9">
    <source>
        <dbReference type="SAM" id="MobiDB-lite"/>
    </source>
</evidence>
<dbReference type="Gene3D" id="6.10.250.2620">
    <property type="match status" value="1"/>
</dbReference>
<dbReference type="AlphaFoldDB" id="A0AAD4I212"/>
<reference evidence="10" key="1">
    <citation type="submission" date="2023-02" db="EMBL/GenBank/DDBJ databases">
        <authorList>
            <person name="Palmer J.M."/>
        </authorList>
    </citation>
    <scope>NUCLEOTIDE SEQUENCE</scope>
    <source>
        <strain evidence="10">FW57</strain>
    </source>
</reference>
<gene>
    <name evidence="8" type="primary">MED17</name>
    <name evidence="10" type="ORF">NEMBOFW57_001862</name>
</gene>
<evidence type="ECO:0000256" key="2">
    <source>
        <dbReference type="ARBA" id="ARBA00005635"/>
    </source>
</evidence>
<comment type="subcellular location">
    <subcellularLocation>
        <location evidence="1 8">Nucleus</location>
    </subcellularLocation>
</comment>
<sequence>MNDRPFSLQPRTAQRHGPQSIAEFIQRVNAKPGGFRALNSAELQQQIAARQNGTAADPDHDVDMTGDASDADSDVDETKDVAAAREEFLRAIHQTHQTSMFALDFVSLLLSKENPAQAVTTFSPGLRDMVGVGTLGATMLDAPTATAQKRVPDNKMVAIGKRLMDLNKAADTALAASKRLQREIGSETKYWSEVLGVSEAGWQTFRLPHEPHTLGVKFGFSNTAPELRGSGIGPLRRAKDGSVKLEHGKMGAGSQRIQVRILENGEVVGRSSLPRPLAPDAPLQDRVKESRDTVFAQELWHEISREARSKLDRFISIDDAAAVYALDASRTISLQLVTLNEEQATVAEQSSPQDAVANELCIVLGLLLSNAHRANELKRSEPTTAKGSTPPYSILTPLISYYKYDQSVQQCAQSLVDLISVLRSAGLASSITMKEPTLSPPPGAVPASTSLASLLIKPPTVQFDLNITPASRLRILVKPTPFSRAIFSVSLLRSVHRGPGGSATNPLAALCPPSSEDYADIEALIKYIHSTIPCALTAAYFELAVAAKAAAAAAGDSNGDGGDGAGAGTRVEPMWAMHASRTAIVDLDTGREYGVRFALGPDPTTGRLQLAVDGDFVEGKADREGQKVHGEWVWPGAGEPLSTVVKRVLSSGPRE</sequence>
<evidence type="ECO:0000256" key="5">
    <source>
        <dbReference type="ARBA" id="ARBA00023163"/>
    </source>
</evidence>
<dbReference type="InterPro" id="IPR019313">
    <property type="entry name" value="Mediator_Med17"/>
</dbReference>